<dbReference type="AlphaFoldDB" id="F8AGF5"/>
<feature type="transmembrane region" description="Helical" evidence="1">
    <location>
        <begin position="6"/>
        <end position="37"/>
    </location>
</feature>
<evidence type="ECO:0000313" key="3">
    <source>
        <dbReference type="Proteomes" id="UP000008386"/>
    </source>
</evidence>
<feature type="transmembrane region" description="Helical" evidence="1">
    <location>
        <begin position="156"/>
        <end position="173"/>
    </location>
</feature>
<organism evidence="2 3">
    <name type="scientific">Pyrococcus yayanosii (strain CH1 / JCM 16557)</name>
    <dbReference type="NCBI Taxonomy" id="529709"/>
    <lineage>
        <taxon>Archaea</taxon>
        <taxon>Methanobacteriati</taxon>
        <taxon>Methanobacteriota</taxon>
        <taxon>Thermococci</taxon>
        <taxon>Thermococcales</taxon>
        <taxon>Thermococcaceae</taxon>
        <taxon>Pyrococcus</taxon>
    </lineage>
</organism>
<dbReference type="Proteomes" id="UP000008386">
    <property type="component" value="Chromosome"/>
</dbReference>
<dbReference type="GeneID" id="10838053"/>
<feature type="transmembrane region" description="Helical" evidence="1">
    <location>
        <begin position="58"/>
        <end position="75"/>
    </location>
</feature>
<feature type="transmembrane region" description="Helical" evidence="1">
    <location>
        <begin position="298"/>
        <end position="316"/>
    </location>
</feature>
<feature type="transmembrane region" description="Helical" evidence="1">
    <location>
        <begin position="119"/>
        <end position="144"/>
    </location>
</feature>
<dbReference type="InterPro" id="IPR002760">
    <property type="entry name" value="O_anti_polymase"/>
</dbReference>
<evidence type="ECO:0000256" key="1">
    <source>
        <dbReference type="SAM" id="Phobius"/>
    </source>
</evidence>
<dbReference type="OrthoDB" id="82276at2157"/>
<dbReference type="EMBL" id="CP002779">
    <property type="protein sequence ID" value="AEH25151.1"/>
    <property type="molecule type" value="Genomic_DNA"/>
</dbReference>
<keyword evidence="3" id="KW-1185">Reference proteome</keyword>
<dbReference type="STRING" id="529709.PYCH_14830"/>
<feature type="transmembrane region" description="Helical" evidence="1">
    <location>
        <begin position="242"/>
        <end position="265"/>
    </location>
</feature>
<keyword evidence="1" id="KW-0472">Membrane</keyword>
<keyword evidence="1" id="KW-0812">Transmembrane</keyword>
<accession>F8AGF5</accession>
<name>F8AGF5_PYRYC</name>
<dbReference type="eggNOG" id="arCOG03206">
    <property type="taxonomic scope" value="Archaea"/>
</dbReference>
<dbReference type="HOGENOM" id="CLU_822876_0_0_2"/>
<dbReference type="Pfam" id="PF01901">
    <property type="entry name" value="O_anti_polymase"/>
    <property type="match status" value="1"/>
</dbReference>
<protein>
    <recommendedName>
        <fullName evidence="4">Oligosaccharide repeat unit polymerase</fullName>
    </recommendedName>
</protein>
<dbReference type="RefSeq" id="WP_013906207.1">
    <property type="nucleotide sequence ID" value="NC_015680.1"/>
</dbReference>
<feature type="transmembrane region" description="Helical" evidence="1">
    <location>
        <begin position="95"/>
        <end position="112"/>
    </location>
</feature>
<dbReference type="KEGG" id="pya:PYCH_14830"/>
<gene>
    <name evidence="2" type="ordered locus">PYCH_14830</name>
</gene>
<proteinExistence type="predicted"/>
<reference evidence="2 3" key="1">
    <citation type="journal article" date="2011" name="J. Bacteriol.">
        <title>Complete genome sequence of the obligate piezophilic hyperthermophilic archaeon Pyrococcus yayanosii CH1.</title>
        <authorList>
            <person name="Jun X."/>
            <person name="Lupeng L."/>
            <person name="Minjuan X."/>
            <person name="Oger P."/>
            <person name="Fengping W."/>
            <person name="Jebbar M."/>
            <person name="Xiang X."/>
        </authorList>
    </citation>
    <scope>NUCLEOTIDE SEQUENCE [LARGE SCALE GENOMIC DNA]</scope>
    <source>
        <strain evidence="3">CH1 / JCM 16557</strain>
    </source>
</reference>
<keyword evidence="1" id="KW-1133">Transmembrane helix</keyword>
<sequence length="326" mass="36780">MRLHHLIPIILMIFVALGMARPKTILVVTIFSLSMIYGFHVGGRIRWSERPLPVREDYIVSAFWLSLLIVLLQLLMLRQVPLLDPSIRTQLNPRLTALTYFLGMPLSVYLFLRGRRYALLYPFVVSLYAYRTPVLVSLIALGAAYYEEKGLDRRTLLVGVLAALLFLLLNSFRNIGLGDLLTRVVATTSVLDVIVWRCSPFGFYHGVLQWAGVRSYFLGGYSPRMLISKYLLIRDVTTTATLIGGIYLDFGLLGALELFLLGFYYEVLGRAKDYFTRAIYYSTLAYGIVGVETGILDLPVYALFLLGSCLILRGLITVDVKVKRLG</sequence>
<evidence type="ECO:0008006" key="4">
    <source>
        <dbReference type="Google" id="ProtNLM"/>
    </source>
</evidence>
<evidence type="ECO:0000313" key="2">
    <source>
        <dbReference type="EMBL" id="AEH25151.1"/>
    </source>
</evidence>